<dbReference type="Pfam" id="PF01079">
    <property type="entry name" value="Hint"/>
    <property type="match status" value="2"/>
</dbReference>
<evidence type="ECO:0000256" key="2">
    <source>
        <dbReference type="SAM" id="MobiDB-lite"/>
    </source>
</evidence>
<dbReference type="InterPro" id="IPR052140">
    <property type="entry name" value="Dev_Signal_Hedgehog-like"/>
</dbReference>
<dbReference type="SMART" id="SM00306">
    <property type="entry name" value="HintN"/>
    <property type="match status" value="1"/>
</dbReference>
<dbReference type="CDD" id="cd00081">
    <property type="entry name" value="Hint"/>
    <property type="match status" value="1"/>
</dbReference>
<dbReference type="InterPro" id="IPR003587">
    <property type="entry name" value="Hint_dom_N"/>
</dbReference>
<dbReference type="InterPro" id="IPR001767">
    <property type="entry name" value="Hedgehog_Hint"/>
</dbReference>
<evidence type="ECO:0000259" key="4">
    <source>
        <dbReference type="SMART" id="SM00305"/>
    </source>
</evidence>
<keyword evidence="3" id="KW-0732">Signal</keyword>
<dbReference type="GO" id="GO:0016540">
    <property type="term" value="P:protein autoprocessing"/>
    <property type="evidence" value="ECO:0007669"/>
    <property type="project" value="InterPro"/>
</dbReference>
<protein>
    <submittedName>
        <fullName evidence="7">HintN domain-containing protein</fullName>
    </submittedName>
</protein>
<feature type="compositionally biased region" description="Polar residues" evidence="2">
    <location>
        <begin position="508"/>
        <end position="521"/>
    </location>
</feature>
<keyword evidence="6" id="KW-1185">Reference proteome</keyword>
<evidence type="ECO:0000313" key="6">
    <source>
        <dbReference type="Proteomes" id="UP000095283"/>
    </source>
</evidence>
<dbReference type="InterPro" id="IPR036844">
    <property type="entry name" value="Hint_dom_sf"/>
</dbReference>
<feature type="signal peptide" evidence="3">
    <location>
        <begin position="1"/>
        <end position="22"/>
    </location>
</feature>
<dbReference type="SUPFAM" id="SSF51294">
    <property type="entry name" value="Hedgehog/intein (Hint) domain"/>
    <property type="match status" value="1"/>
</dbReference>
<name>A0A1I7WXK1_HETBA</name>
<evidence type="ECO:0000259" key="5">
    <source>
        <dbReference type="SMART" id="SM00306"/>
    </source>
</evidence>
<feature type="region of interest" description="Disordered" evidence="2">
    <location>
        <begin position="505"/>
        <end position="580"/>
    </location>
</feature>
<dbReference type="Proteomes" id="UP000095283">
    <property type="component" value="Unplaced"/>
</dbReference>
<dbReference type="GO" id="GO:0016539">
    <property type="term" value="P:intein-mediated protein splicing"/>
    <property type="evidence" value="ECO:0007669"/>
    <property type="project" value="InterPro"/>
</dbReference>
<feature type="chain" id="PRO_5009310860" evidence="3">
    <location>
        <begin position="23"/>
        <end position="580"/>
    </location>
</feature>
<evidence type="ECO:0000256" key="3">
    <source>
        <dbReference type="SAM" id="SignalP"/>
    </source>
</evidence>
<feature type="compositionally biased region" description="Basic and acidic residues" evidence="2">
    <location>
        <begin position="540"/>
        <end position="551"/>
    </location>
</feature>
<dbReference type="PANTHER" id="PTHR46706">
    <property type="entry name" value="PROTEIN QUA-1-RELATED"/>
    <property type="match status" value="1"/>
</dbReference>
<proteinExistence type="predicted"/>
<accession>A0A1I7WXK1</accession>
<dbReference type="SMART" id="SM00305">
    <property type="entry name" value="HintC"/>
    <property type="match status" value="1"/>
</dbReference>
<evidence type="ECO:0000313" key="7">
    <source>
        <dbReference type="WBParaSite" id="Hba_09850"/>
    </source>
</evidence>
<evidence type="ECO:0000256" key="1">
    <source>
        <dbReference type="ARBA" id="ARBA00022473"/>
    </source>
</evidence>
<feature type="domain" description="Hint" evidence="5">
    <location>
        <begin position="183"/>
        <end position="281"/>
    </location>
</feature>
<feature type="domain" description="Hint" evidence="4">
    <location>
        <begin position="260"/>
        <end position="304"/>
    </location>
</feature>
<dbReference type="PANTHER" id="PTHR46706:SF12">
    <property type="entry name" value="PROTEIN QUA-1-RELATED"/>
    <property type="match status" value="1"/>
</dbReference>
<sequence>MLYVAEMILLLVVLSFLPLSFAASCGGSGIPFRFEVLPSGIPILGCGSPQCFGVENGGRDILHDAKFQVKYFVMADKLDSILSQILKKLKHRMDLAYELVIVRMNCLPDPTEGLNDVSLDSSNDITRILDKVADTQGDVAQGADTYVHPPQQQPPQQNEEIVGEQVVPVTSGGYYYPVASGVPACFTGDTTIEMPSGKKRMDELKIGDLILTAEGNNTVFTPVLSFMHRLPDTVAFFIRVETEQSVLKLTPQHFIYKVAILYIHSVRISSVSVVQERGVYAPMTKAGDLLANNIYASCHNVIKSSTLTHTFLDFASNTQKKSGRGLVRDSICVHVISQKKRWMFRALAGLLLCGVTLATKPAINGTQCSKNQVITRLTVFEDGALEAECGPIPCGEAGRRCIADQTSCRADTDIFSGMKWAANGQSVLLHCCTIKVPSKIYVGTDLVTAGSYYEGGQIEDKDKYEKESKGSKEYDFIANIRTEQGGVRIWVYRVLCGADDERVDFEPMTTTPTAPKVSSQIQDEEEEDDDEDEDEEESEKDNTAEKQEQATKKVIQQNTFNPLRYRPPHLLRSSTGFKNA</sequence>
<dbReference type="InterPro" id="IPR006141">
    <property type="entry name" value="Intein_N"/>
</dbReference>
<reference evidence="7" key="1">
    <citation type="submission" date="2016-11" db="UniProtKB">
        <authorList>
            <consortium name="WormBaseParasite"/>
        </authorList>
    </citation>
    <scope>IDENTIFICATION</scope>
</reference>
<dbReference type="WBParaSite" id="Hba_09850">
    <property type="protein sequence ID" value="Hba_09850"/>
    <property type="gene ID" value="Hba_09850"/>
</dbReference>
<organism evidence="6 7">
    <name type="scientific">Heterorhabditis bacteriophora</name>
    <name type="common">Entomopathogenic nematode worm</name>
    <dbReference type="NCBI Taxonomy" id="37862"/>
    <lineage>
        <taxon>Eukaryota</taxon>
        <taxon>Metazoa</taxon>
        <taxon>Ecdysozoa</taxon>
        <taxon>Nematoda</taxon>
        <taxon>Chromadorea</taxon>
        <taxon>Rhabditida</taxon>
        <taxon>Rhabditina</taxon>
        <taxon>Rhabditomorpha</taxon>
        <taxon>Strongyloidea</taxon>
        <taxon>Heterorhabditidae</taxon>
        <taxon>Heterorhabditis</taxon>
    </lineage>
</organism>
<keyword evidence="1" id="KW-0217">Developmental protein</keyword>
<feature type="compositionally biased region" description="Acidic residues" evidence="2">
    <location>
        <begin position="522"/>
        <end position="539"/>
    </location>
</feature>
<dbReference type="InterPro" id="IPR003586">
    <property type="entry name" value="Hint_dom_C"/>
</dbReference>
<dbReference type="AlphaFoldDB" id="A0A1I7WXK1"/>
<dbReference type="PROSITE" id="PS50817">
    <property type="entry name" value="INTEIN_N_TER"/>
    <property type="match status" value="1"/>
</dbReference>
<dbReference type="Gene3D" id="2.170.16.10">
    <property type="entry name" value="Hedgehog/Intein (Hint) domain"/>
    <property type="match status" value="2"/>
</dbReference>